<dbReference type="EMBL" id="JNBR01000518">
    <property type="protein sequence ID" value="OQR91541.1"/>
    <property type="molecule type" value="Genomic_DNA"/>
</dbReference>
<comment type="subcellular location">
    <subcellularLocation>
        <location evidence="1">Membrane</location>
        <topology evidence="1">Multi-pass membrane protein</topology>
    </subcellularLocation>
</comment>
<proteinExistence type="predicted"/>
<dbReference type="Pfam" id="PF12698">
    <property type="entry name" value="ABC2_membrane_3"/>
    <property type="match status" value="1"/>
</dbReference>
<feature type="transmembrane region" description="Helical" evidence="7">
    <location>
        <begin position="311"/>
        <end position="334"/>
    </location>
</feature>
<keyword evidence="10" id="KW-1185">Reference proteome</keyword>
<dbReference type="InterPro" id="IPR026082">
    <property type="entry name" value="ABCA"/>
</dbReference>
<keyword evidence="9" id="KW-0547">Nucleotide-binding</keyword>
<dbReference type="GO" id="GO:0016020">
    <property type="term" value="C:membrane"/>
    <property type="evidence" value="ECO:0007669"/>
    <property type="project" value="UniProtKB-SubCell"/>
</dbReference>
<dbReference type="GO" id="GO:0140359">
    <property type="term" value="F:ABC-type transporter activity"/>
    <property type="evidence" value="ECO:0007669"/>
    <property type="project" value="InterPro"/>
</dbReference>
<keyword evidence="9" id="KW-0067">ATP-binding</keyword>
<feature type="transmembrane region" description="Helical" evidence="7">
    <location>
        <begin position="341"/>
        <end position="359"/>
    </location>
</feature>
<dbReference type="PANTHER" id="PTHR19229">
    <property type="entry name" value="ATP-BINDING CASSETTE TRANSPORTER SUBFAMILY A ABCA"/>
    <property type="match status" value="1"/>
</dbReference>
<dbReference type="STRING" id="1202772.A0A1V9Z0R6"/>
<evidence type="ECO:0000256" key="4">
    <source>
        <dbReference type="ARBA" id="ARBA00022737"/>
    </source>
</evidence>
<evidence type="ECO:0000313" key="10">
    <source>
        <dbReference type="Proteomes" id="UP000243579"/>
    </source>
</evidence>
<dbReference type="InterPro" id="IPR013525">
    <property type="entry name" value="ABC2_TM"/>
</dbReference>
<evidence type="ECO:0000256" key="2">
    <source>
        <dbReference type="ARBA" id="ARBA00022448"/>
    </source>
</evidence>
<evidence type="ECO:0000313" key="9">
    <source>
        <dbReference type="EMBL" id="OQR91541.1"/>
    </source>
</evidence>
<gene>
    <name evidence="9" type="ORF">ACHHYP_04589</name>
</gene>
<dbReference type="AlphaFoldDB" id="A0A1V9Z0R6"/>
<dbReference type="GO" id="GO:0005319">
    <property type="term" value="F:lipid transporter activity"/>
    <property type="evidence" value="ECO:0007669"/>
    <property type="project" value="TreeGrafter"/>
</dbReference>
<keyword evidence="3 7" id="KW-0812">Transmembrane</keyword>
<feature type="transmembrane region" description="Helical" evidence="7">
    <location>
        <begin position="277"/>
        <end position="299"/>
    </location>
</feature>
<evidence type="ECO:0000256" key="6">
    <source>
        <dbReference type="ARBA" id="ARBA00023136"/>
    </source>
</evidence>
<comment type="caution">
    <text evidence="9">The sequence shown here is derived from an EMBL/GenBank/DDBJ whole genome shotgun (WGS) entry which is preliminary data.</text>
</comment>
<feature type="transmembrane region" description="Helical" evidence="7">
    <location>
        <begin position="89"/>
        <end position="114"/>
    </location>
</feature>
<keyword evidence="4" id="KW-0677">Repeat</keyword>
<protein>
    <submittedName>
        <fullName evidence="9">ATP-binding Cassette (ABC) Superfamily</fullName>
    </submittedName>
</protein>
<feature type="non-terminal residue" evidence="9">
    <location>
        <position position="489"/>
    </location>
</feature>
<feature type="transmembrane region" description="Helical" evidence="7">
    <location>
        <begin position="152"/>
        <end position="172"/>
    </location>
</feature>
<evidence type="ECO:0000256" key="7">
    <source>
        <dbReference type="SAM" id="Phobius"/>
    </source>
</evidence>
<feature type="domain" description="ABC-2 type transporter transmembrane" evidence="8">
    <location>
        <begin position="215"/>
        <end position="421"/>
    </location>
</feature>
<keyword evidence="5 7" id="KW-1133">Transmembrane helix</keyword>
<name>A0A1V9Z0R6_ACHHY</name>
<feature type="transmembrane region" description="Helical" evidence="7">
    <location>
        <begin position="234"/>
        <end position="256"/>
    </location>
</feature>
<accession>A0A1V9Z0R6</accession>
<dbReference type="GO" id="GO:0005524">
    <property type="term" value="F:ATP binding"/>
    <property type="evidence" value="ECO:0007669"/>
    <property type="project" value="UniProtKB-KW"/>
</dbReference>
<reference evidence="9 10" key="1">
    <citation type="journal article" date="2014" name="Genome Biol. Evol.">
        <title>The secreted proteins of Achlya hypogyna and Thraustotheca clavata identify the ancestral oomycete secretome and reveal gene acquisitions by horizontal gene transfer.</title>
        <authorList>
            <person name="Misner I."/>
            <person name="Blouin N."/>
            <person name="Leonard G."/>
            <person name="Richards T.A."/>
            <person name="Lane C.E."/>
        </authorList>
    </citation>
    <scope>NUCLEOTIDE SEQUENCE [LARGE SCALE GENOMIC DNA]</scope>
    <source>
        <strain evidence="9 10">ATCC 48635</strain>
    </source>
</reference>
<sequence length="489" mass="53208">MSLLGSQLQSCLNDARSDVAYYTCVINSGMFASPSCELACPDVEAPTSACCAALTTAASCKALPATATCKSLIDSTFQSITQCGGMSSAAIGAITVASIGAALCLVIAVLVVIGKRRGVGTDPRNKWTYLVRNLAQLCVLVWKNMILYRRHLVRTIIETLLPLVLVIALVILGNLDTISDSSSNSNWRQSTSCTDAASCAATMYTNCMATLPDIFSLGQPTSTTTSFYSSGQPVFGMFFLLAYLRFVPSLTSRMVLEKENRITEGMRMMGLYEAPLLLSWYITGFIQYTPLALALAVELKYGNVFPMADLATLFLFFAAFGLAIVSFANMVGVFFNKSKTAAIASVLVWVVAFLPFYAVQNKSNSHKYAAALSAPTAFAQGINYLVVQAQRGSQVYYAVSTLTSPLTGVITVGSMAWFLLLDSIWMLLVGWYLQQIVPQEYGVQKHPLFLFSRDYWWPAARVPIADDTPSFHYADMPTPTVPRTVDEPM</sequence>
<dbReference type="PANTHER" id="PTHR19229:SF36">
    <property type="entry name" value="ATP-BINDING CASSETTE SUB-FAMILY A MEMBER 2"/>
    <property type="match status" value="1"/>
</dbReference>
<keyword evidence="6 7" id="KW-0472">Membrane</keyword>
<evidence type="ECO:0000256" key="1">
    <source>
        <dbReference type="ARBA" id="ARBA00004141"/>
    </source>
</evidence>
<evidence type="ECO:0000256" key="3">
    <source>
        <dbReference type="ARBA" id="ARBA00022692"/>
    </source>
</evidence>
<dbReference type="Proteomes" id="UP000243579">
    <property type="component" value="Unassembled WGS sequence"/>
</dbReference>
<keyword evidence="2" id="KW-0813">Transport</keyword>
<dbReference type="OrthoDB" id="10255969at2759"/>
<organism evidence="9 10">
    <name type="scientific">Achlya hypogyna</name>
    <name type="common">Oomycete</name>
    <name type="synonym">Protoachlya hypogyna</name>
    <dbReference type="NCBI Taxonomy" id="1202772"/>
    <lineage>
        <taxon>Eukaryota</taxon>
        <taxon>Sar</taxon>
        <taxon>Stramenopiles</taxon>
        <taxon>Oomycota</taxon>
        <taxon>Saprolegniomycetes</taxon>
        <taxon>Saprolegniales</taxon>
        <taxon>Achlyaceae</taxon>
        <taxon>Achlya</taxon>
    </lineage>
</organism>
<evidence type="ECO:0000256" key="5">
    <source>
        <dbReference type="ARBA" id="ARBA00022989"/>
    </source>
</evidence>
<evidence type="ECO:0000259" key="8">
    <source>
        <dbReference type="Pfam" id="PF12698"/>
    </source>
</evidence>